<sequence>MNAGHRGSRCRSPSRSPGGTSRWLIAAATLLLALTGCVARGEETPPPARYGEWPTPDTTGPRYPAVTETGSLSSTADGQVIERTTVTGRLTVRHDNVTVRDVTVRGTGTYMVQVLAKEDGSCPANVLFEYVEVDGAMAAEDDIPLYSPDCGYTFDRGHVHNVGRSSRVRNDTTISNSYIYSDRTGDSRAHRGGVANNGGSNNALINNVIKCSGVGCSAALPMYGDFAPVEDYLIQHNLLSTTGSYCAYGGSLPGKPYPNGSNIRFIDNHFSTEFFDTCGKSGAVAGFANNVRGNEFTGNVWHETGLPLTR</sequence>
<dbReference type="RefSeq" id="WP_131166763.1">
    <property type="nucleotide sequence ID" value="NZ_SDMQ01000001.1"/>
</dbReference>
<dbReference type="AlphaFoldDB" id="A0A4Q9KH33"/>
<comment type="caution">
    <text evidence="1">The sequence shown here is derived from an EMBL/GenBank/DDBJ whole genome shotgun (WGS) entry which is preliminary data.</text>
</comment>
<dbReference type="OrthoDB" id="505641at2"/>
<proteinExistence type="predicted"/>
<protein>
    <recommendedName>
        <fullName evidence="3">Right-handed parallel beta-helix repeat-containing protein</fullName>
    </recommendedName>
</protein>
<evidence type="ECO:0000313" key="1">
    <source>
        <dbReference type="EMBL" id="TBT88635.1"/>
    </source>
</evidence>
<keyword evidence="2" id="KW-1185">Reference proteome</keyword>
<evidence type="ECO:0008006" key="3">
    <source>
        <dbReference type="Google" id="ProtNLM"/>
    </source>
</evidence>
<dbReference type="InterPro" id="IPR011050">
    <property type="entry name" value="Pectin_lyase_fold/virulence"/>
</dbReference>
<organism evidence="1 2">
    <name type="scientific">Propioniciclava sinopodophylli</name>
    <dbReference type="NCBI Taxonomy" id="1837344"/>
    <lineage>
        <taxon>Bacteria</taxon>
        <taxon>Bacillati</taxon>
        <taxon>Actinomycetota</taxon>
        <taxon>Actinomycetes</taxon>
        <taxon>Propionibacteriales</taxon>
        <taxon>Propionibacteriaceae</taxon>
        <taxon>Propioniciclava</taxon>
    </lineage>
</organism>
<dbReference type="SUPFAM" id="SSF51126">
    <property type="entry name" value="Pectin lyase-like"/>
    <property type="match status" value="1"/>
</dbReference>
<reference evidence="1 2" key="1">
    <citation type="submission" date="2019-01" db="EMBL/GenBank/DDBJ databases">
        <title>Lactibacter flavus gen. nov., sp. nov., a novel bacterium of the family Propionibacteriaceae isolated from raw milk and dairy products.</title>
        <authorList>
            <person name="Huptas C."/>
            <person name="Wenning M."/>
            <person name="Breitenwieser F."/>
            <person name="Doll E."/>
            <person name="Von Neubeck M."/>
            <person name="Busse H.-J."/>
            <person name="Scherer S."/>
        </authorList>
    </citation>
    <scope>NUCLEOTIDE SEQUENCE [LARGE SCALE GENOMIC DNA]</scope>
    <source>
        <strain evidence="1 2">KCTC 33808</strain>
    </source>
</reference>
<gene>
    <name evidence="1" type="ORF">ET989_01430</name>
</gene>
<accession>A0A4Q9KH33</accession>
<dbReference type="EMBL" id="SDMQ01000001">
    <property type="protein sequence ID" value="TBT88635.1"/>
    <property type="molecule type" value="Genomic_DNA"/>
</dbReference>
<dbReference type="Proteomes" id="UP000292373">
    <property type="component" value="Unassembled WGS sequence"/>
</dbReference>
<evidence type="ECO:0000313" key="2">
    <source>
        <dbReference type="Proteomes" id="UP000292373"/>
    </source>
</evidence>
<name>A0A4Q9KH33_9ACTN</name>